<dbReference type="PANTHER" id="PTHR38390:SF2">
    <property type="entry name" value="OS01G0103900 PROTEIN"/>
    <property type="match status" value="1"/>
</dbReference>
<dbReference type="Proteomes" id="UP001058974">
    <property type="component" value="Chromosome 3"/>
</dbReference>
<dbReference type="AlphaFoldDB" id="A0A9D4XXZ2"/>
<comment type="caution">
    <text evidence="1">The sequence shown here is derived from an EMBL/GenBank/DDBJ whole genome shotgun (WGS) entry which is preliminary data.</text>
</comment>
<reference evidence="1 2" key="1">
    <citation type="journal article" date="2022" name="Nat. Genet.">
        <title>Improved pea reference genome and pan-genome highlight genomic features and evolutionary characteristics.</title>
        <authorList>
            <person name="Yang T."/>
            <person name="Liu R."/>
            <person name="Luo Y."/>
            <person name="Hu S."/>
            <person name="Wang D."/>
            <person name="Wang C."/>
            <person name="Pandey M.K."/>
            <person name="Ge S."/>
            <person name="Xu Q."/>
            <person name="Li N."/>
            <person name="Li G."/>
            <person name="Huang Y."/>
            <person name="Saxena R.K."/>
            <person name="Ji Y."/>
            <person name="Li M."/>
            <person name="Yan X."/>
            <person name="He Y."/>
            <person name="Liu Y."/>
            <person name="Wang X."/>
            <person name="Xiang C."/>
            <person name="Varshney R.K."/>
            <person name="Ding H."/>
            <person name="Gao S."/>
            <person name="Zong X."/>
        </authorList>
    </citation>
    <scope>NUCLEOTIDE SEQUENCE [LARGE SCALE GENOMIC DNA]</scope>
    <source>
        <strain evidence="1 2">cv. Zhongwan 6</strain>
    </source>
</reference>
<protein>
    <submittedName>
        <fullName evidence="1">Uncharacterized protein</fullName>
    </submittedName>
</protein>
<sequence length="402" mass="45687">MKFLRCKERSLSCYKKHQFSFIANHRLSKKYIIYKEQHVALSDHVKFTTESFSSLDVVNSIQLLGPEYELLKKKYLDESFERKRLYNEIIEIKGKDIERKGIVITSILPEDVDSVMQKSLMDAADKCVSVDFAVFQPKSSHLIDSRENINNFLRSISHLDNCSVQTYITNFRSFNGLVKRSVQFLKDDMDKPLVARLIFKDKLIDSVNHIFCNLLPPVNPITNCFSQCQTCRCHGIPLGDVEKNSTCFSCPVTGSNLETIDVNENSILVGKKTILFLPLFHNSLKLMPVYSRITVTDTERINLASLDEGLITGASFVVTASSYHVIETNSDDTDQSYMNVQLFQGLSSVLHSMDQGLICSSNCDLETMTEAPYHCYYILHPSDNGPMLIRGQKKSNKLLITD</sequence>
<accession>A0A9D4XXZ2</accession>
<evidence type="ECO:0000313" key="1">
    <source>
        <dbReference type="EMBL" id="KAI5429521.1"/>
    </source>
</evidence>
<dbReference type="OrthoDB" id="1906673at2759"/>
<organism evidence="1 2">
    <name type="scientific">Pisum sativum</name>
    <name type="common">Garden pea</name>
    <name type="synonym">Lathyrus oleraceus</name>
    <dbReference type="NCBI Taxonomy" id="3888"/>
    <lineage>
        <taxon>Eukaryota</taxon>
        <taxon>Viridiplantae</taxon>
        <taxon>Streptophyta</taxon>
        <taxon>Embryophyta</taxon>
        <taxon>Tracheophyta</taxon>
        <taxon>Spermatophyta</taxon>
        <taxon>Magnoliopsida</taxon>
        <taxon>eudicotyledons</taxon>
        <taxon>Gunneridae</taxon>
        <taxon>Pentapetalae</taxon>
        <taxon>rosids</taxon>
        <taxon>fabids</taxon>
        <taxon>Fabales</taxon>
        <taxon>Fabaceae</taxon>
        <taxon>Papilionoideae</taxon>
        <taxon>50 kb inversion clade</taxon>
        <taxon>NPAAA clade</taxon>
        <taxon>Hologalegina</taxon>
        <taxon>IRL clade</taxon>
        <taxon>Fabeae</taxon>
        <taxon>Lathyrus</taxon>
    </lineage>
</organism>
<keyword evidence="2" id="KW-1185">Reference proteome</keyword>
<dbReference type="PANTHER" id="PTHR38390">
    <property type="entry name" value="OS01G0103900 PROTEIN"/>
    <property type="match status" value="1"/>
</dbReference>
<name>A0A9D4XXZ2_PEA</name>
<evidence type="ECO:0000313" key="2">
    <source>
        <dbReference type="Proteomes" id="UP001058974"/>
    </source>
</evidence>
<proteinExistence type="predicted"/>
<dbReference type="EMBL" id="JAMSHJ010000003">
    <property type="protein sequence ID" value="KAI5429521.1"/>
    <property type="molecule type" value="Genomic_DNA"/>
</dbReference>
<gene>
    <name evidence="1" type="ORF">KIW84_034200</name>
</gene>
<dbReference type="Gramene" id="Psat03G0420000-T1">
    <property type="protein sequence ID" value="KAI5429521.1"/>
    <property type="gene ID" value="KIW84_034200"/>
</dbReference>